<dbReference type="SUPFAM" id="SSF51735">
    <property type="entry name" value="NAD(P)-binding Rossmann-fold domains"/>
    <property type="match status" value="1"/>
</dbReference>
<sequence length="355" mass="38636">MGCAESKPAGGASEPLPVEAKYWKEWLANPENMRDLSGKQVLITGVSTAASLGFFVTEALALKGARCTITCRNRDKGQTVKEALETKLKESGVWTEIEVMSMDNCKFSSVRDFCTAFKEKHDRLDIVVNNAGVMALPYELTEDGYDVQIQTNHLSHFLMTALLWPLIKKTAEESPVYITQVSSALSEIGSPTIPTNDLNTKHPSHGFPLYLFFMIGGGSNDMWARYGSSKLANAVFSQELHRRIEKAGLAQSIVSTASHPGFASTNLQVSSQKAGGVRNARGQQKQAQAAEDGALPLIMAVAGPDSKGGEWFGPKDHMKGPPIKTQNKNPQTYKEEIGAALWDLSEKAVGLKFEV</sequence>
<dbReference type="Pfam" id="PF00106">
    <property type="entry name" value="adh_short"/>
    <property type="match status" value="1"/>
</dbReference>
<name>A0A0G4G9R3_9ALVE</name>
<dbReference type="InterPro" id="IPR002347">
    <property type="entry name" value="SDR_fam"/>
</dbReference>
<dbReference type="GO" id="GO:0016491">
    <property type="term" value="F:oxidoreductase activity"/>
    <property type="evidence" value="ECO:0007669"/>
    <property type="project" value="UniProtKB-KW"/>
</dbReference>
<proteinExistence type="inferred from homology"/>
<dbReference type="InterPro" id="IPR036291">
    <property type="entry name" value="NAD(P)-bd_dom_sf"/>
</dbReference>
<dbReference type="PANTHER" id="PTHR24320:SF148">
    <property type="entry name" value="NAD(P)-BINDING ROSSMANN-FOLD SUPERFAMILY PROTEIN"/>
    <property type="match status" value="1"/>
</dbReference>
<reference evidence="3" key="1">
    <citation type="submission" date="2014-11" db="EMBL/GenBank/DDBJ databases">
        <authorList>
            <person name="Otto D Thomas"/>
            <person name="Naeem Raeece"/>
        </authorList>
    </citation>
    <scope>NUCLEOTIDE SEQUENCE</scope>
</reference>
<dbReference type="AlphaFoldDB" id="A0A0G4G9R3"/>
<dbReference type="PhylomeDB" id="A0A0G4G9R3"/>
<protein>
    <submittedName>
        <fullName evidence="3">Uncharacterized protein</fullName>
    </submittedName>
</protein>
<organism evidence="3">
    <name type="scientific">Chromera velia CCMP2878</name>
    <dbReference type="NCBI Taxonomy" id="1169474"/>
    <lineage>
        <taxon>Eukaryota</taxon>
        <taxon>Sar</taxon>
        <taxon>Alveolata</taxon>
        <taxon>Colpodellida</taxon>
        <taxon>Chromeraceae</taxon>
        <taxon>Chromera</taxon>
    </lineage>
</organism>
<keyword evidence="2" id="KW-0560">Oxidoreductase</keyword>
<gene>
    <name evidence="3" type="ORF">Cvel_20906</name>
</gene>
<accession>A0A0G4G9R3</accession>
<evidence type="ECO:0000256" key="1">
    <source>
        <dbReference type="ARBA" id="ARBA00006484"/>
    </source>
</evidence>
<dbReference type="Gene3D" id="3.40.50.720">
    <property type="entry name" value="NAD(P)-binding Rossmann-like Domain"/>
    <property type="match status" value="1"/>
</dbReference>
<evidence type="ECO:0000313" key="3">
    <source>
        <dbReference type="EMBL" id="CEM25674.1"/>
    </source>
</evidence>
<dbReference type="PANTHER" id="PTHR24320">
    <property type="entry name" value="RETINOL DEHYDROGENASE"/>
    <property type="match status" value="1"/>
</dbReference>
<comment type="similarity">
    <text evidence="1">Belongs to the short-chain dehydrogenases/reductases (SDR) family.</text>
</comment>
<dbReference type="EMBL" id="CDMZ01001013">
    <property type="protein sequence ID" value="CEM25674.1"/>
    <property type="molecule type" value="Genomic_DNA"/>
</dbReference>
<evidence type="ECO:0000256" key="2">
    <source>
        <dbReference type="ARBA" id="ARBA00023002"/>
    </source>
</evidence>
<dbReference type="VEuPathDB" id="CryptoDB:Cvel_20906"/>